<dbReference type="SUPFAM" id="SSF50346">
    <property type="entry name" value="PRC-barrel domain"/>
    <property type="match status" value="2"/>
</dbReference>
<dbReference type="InterPro" id="IPR014747">
    <property type="entry name" value="Bac_photo_RC_H_C"/>
</dbReference>
<dbReference type="GO" id="GO:0019684">
    <property type="term" value="P:photosynthesis, light reaction"/>
    <property type="evidence" value="ECO:0007669"/>
    <property type="project" value="InterPro"/>
</dbReference>
<dbReference type="AlphaFoldDB" id="A0A1G8ACG1"/>
<dbReference type="EMBL" id="FNCH01000018">
    <property type="protein sequence ID" value="SDH18715.1"/>
    <property type="molecule type" value="Genomic_DNA"/>
</dbReference>
<dbReference type="InterPro" id="IPR011033">
    <property type="entry name" value="PRC_barrel-like_sf"/>
</dbReference>
<dbReference type="Gene3D" id="3.90.50.10">
    <property type="entry name" value="Photosynthetic Reaction Center, subunit H, domain 2"/>
    <property type="match status" value="2"/>
</dbReference>
<evidence type="ECO:0000313" key="3">
    <source>
        <dbReference type="Proteomes" id="UP000199643"/>
    </source>
</evidence>
<organism evidence="2 3">
    <name type="scientific">Pedobacter terrae</name>
    <dbReference type="NCBI Taxonomy" id="405671"/>
    <lineage>
        <taxon>Bacteria</taxon>
        <taxon>Pseudomonadati</taxon>
        <taxon>Bacteroidota</taxon>
        <taxon>Sphingobacteriia</taxon>
        <taxon>Sphingobacteriales</taxon>
        <taxon>Sphingobacteriaceae</taxon>
        <taxon>Pedobacter</taxon>
    </lineage>
</organism>
<evidence type="ECO:0000259" key="1">
    <source>
        <dbReference type="Pfam" id="PF05239"/>
    </source>
</evidence>
<accession>A0A1G8ACG1</accession>
<dbReference type="OrthoDB" id="9793882at2"/>
<reference evidence="3" key="1">
    <citation type="submission" date="2016-10" db="EMBL/GenBank/DDBJ databases">
        <authorList>
            <person name="Varghese N."/>
            <person name="Submissions S."/>
        </authorList>
    </citation>
    <scope>NUCLEOTIDE SEQUENCE [LARGE SCALE GENOMIC DNA]</scope>
    <source>
        <strain evidence="3">DSM 17933</strain>
    </source>
</reference>
<sequence length="231" mass="26664">MQTYATTLLEISLEASDGLIGKVKDIYFDDDTWEVRYLIVETGNWLFQRRVLIAPCALQETTDISANILPVNLTRMQIKESPNIDSDMPVSRQQELSLFNHYSWPGYGGIIVSDHSRYIGNQNLKNNNNYDLNLRSFKHISDYEVHNSNGMVGRTKDLMIDLSSWKIEYLLFDDVFTSDQEMVVLDKNKINSISWDDNCIKISLNDDELRSAPIINAKDFFSDKIDYPPFT</sequence>
<proteinExistence type="predicted"/>
<evidence type="ECO:0000313" key="2">
    <source>
        <dbReference type="EMBL" id="SDH18715.1"/>
    </source>
</evidence>
<dbReference type="RefSeq" id="WP_090502822.1">
    <property type="nucleotide sequence ID" value="NZ_FNCH01000018.1"/>
</dbReference>
<feature type="domain" description="PRC-barrel" evidence="1">
    <location>
        <begin position="19"/>
        <end position="53"/>
    </location>
</feature>
<dbReference type="Pfam" id="PF05239">
    <property type="entry name" value="PRC"/>
    <property type="match status" value="1"/>
</dbReference>
<protein>
    <submittedName>
        <fullName evidence="2">PRC-barrel domain-containing protein</fullName>
    </submittedName>
</protein>
<dbReference type="Proteomes" id="UP000199643">
    <property type="component" value="Unassembled WGS sequence"/>
</dbReference>
<name>A0A1G8ACG1_9SPHI</name>
<keyword evidence="3" id="KW-1185">Reference proteome</keyword>
<dbReference type="GO" id="GO:0030077">
    <property type="term" value="C:plasma membrane light-harvesting complex"/>
    <property type="evidence" value="ECO:0007669"/>
    <property type="project" value="InterPro"/>
</dbReference>
<gene>
    <name evidence="2" type="ORF">SAMN05421827_11887</name>
</gene>
<dbReference type="STRING" id="405671.SAMN05421827_11887"/>
<dbReference type="InterPro" id="IPR027275">
    <property type="entry name" value="PRC-brl_dom"/>
</dbReference>